<feature type="compositionally biased region" description="Polar residues" evidence="1">
    <location>
        <begin position="11"/>
        <end position="27"/>
    </location>
</feature>
<accession>A0AAJ0BJR4</accession>
<keyword evidence="4" id="KW-1185">Reference proteome</keyword>
<feature type="region of interest" description="Disordered" evidence="1">
    <location>
        <begin position="147"/>
        <end position="171"/>
    </location>
</feature>
<sequence>MAGYANGGDNEWNQTSTQAGSWLSDGHSSPLNPPEIAAIVIIVILFALTVFLIFYCRNLQMRRDLDMKNKERMRAELLEGRPQVEVIELKSEPHAESDIAGSTSGGSEVNLVPRAARLSSRDLEAGKVEKLSLWHYIHWRDECNNPKKPPRALRVPEEEEPYIAPTPYYKT</sequence>
<evidence type="ECO:0000256" key="1">
    <source>
        <dbReference type="SAM" id="MobiDB-lite"/>
    </source>
</evidence>
<gene>
    <name evidence="3" type="ORF">QBC47DRAFT_399381</name>
</gene>
<keyword evidence="2" id="KW-0472">Membrane</keyword>
<feature type="transmembrane region" description="Helical" evidence="2">
    <location>
        <begin position="36"/>
        <end position="56"/>
    </location>
</feature>
<feature type="region of interest" description="Disordered" evidence="1">
    <location>
        <begin position="1"/>
        <end position="27"/>
    </location>
</feature>
<reference evidence="3" key="1">
    <citation type="submission" date="2023-06" db="EMBL/GenBank/DDBJ databases">
        <title>Genome-scale phylogeny and comparative genomics of the fungal order Sordariales.</title>
        <authorList>
            <consortium name="Lawrence Berkeley National Laboratory"/>
            <person name="Hensen N."/>
            <person name="Bonometti L."/>
            <person name="Westerberg I."/>
            <person name="Brannstrom I.O."/>
            <person name="Guillou S."/>
            <person name="Cros-Aarteil S."/>
            <person name="Calhoun S."/>
            <person name="Haridas S."/>
            <person name="Kuo A."/>
            <person name="Mondo S."/>
            <person name="Pangilinan J."/>
            <person name="Riley R."/>
            <person name="Labutti K."/>
            <person name="Andreopoulos B."/>
            <person name="Lipzen A."/>
            <person name="Chen C."/>
            <person name="Yanf M."/>
            <person name="Daum C."/>
            <person name="Ng V."/>
            <person name="Clum A."/>
            <person name="Steindorff A."/>
            <person name="Ohm R."/>
            <person name="Martin F."/>
            <person name="Silar P."/>
            <person name="Natvig D."/>
            <person name="Lalanne C."/>
            <person name="Gautier V."/>
            <person name="Ament-Velasquez S.L."/>
            <person name="Kruys A."/>
            <person name="Hutchinson M.I."/>
            <person name="Powell A.J."/>
            <person name="Barry K."/>
            <person name="Miller A.N."/>
            <person name="Grigoriev I.V."/>
            <person name="Debuchy R."/>
            <person name="Gladieux P."/>
            <person name="Thoren M.H."/>
            <person name="Johannesson H."/>
        </authorList>
    </citation>
    <scope>NUCLEOTIDE SEQUENCE</scope>
    <source>
        <strain evidence="3">PSN4</strain>
    </source>
</reference>
<proteinExistence type="predicted"/>
<dbReference type="EMBL" id="MU839829">
    <property type="protein sequence ID" value="KAK1758478.1"/>
    <property type="molecule type" value="Genomic_DNA"/>
</dbReference>
<dbReference type="AlphaFoldDB" id="A0AAJ0BJR4"/>
<evidence type="ECO:0000313" key="4">
    <source>
        <dbReference type="Proteomes" id="UP001239445"/>
    </source>
</evidence>
<protein>
    <submittedName>
        <fullName evidence="3">Uncharacterized protein</fullName>
    </submittedName>
</protein>
<keyword evidence="2" id="KW-0812">Transmembrane</keyword>
<dbReference type="Proteomes" id="UP001239445">
    <property type="component" value="Unassembled WGS sequence"/>
</dbReference>
<evidence type="ECO:0000256" key="2">
    <source>
        <dbReference type="SAM" id="Phobius"/>
    </source>
</evidence>
<organism evidence="3 4">
    <name type="scientific">Echria macrotheca</name>
    <dbReference type="NCBI Taxonomy" id="438768"/>
    <lineage>
        <taxon>Eukaryota</taxon>
        <taxon>Fungi</taxon>
        <taxon>Dikarya</taxon>
        <taxon>Ascomycota</taxon>
        <taxon>Pezizomycotina</taxon>
        <taxon>Sordariomycetes</taxon>
        <taxon>Sordariomycetidae</taxon>
        <taxon>Sordariales</taxon>
        <taxon>Schizotheciaceae</taxon>
        <taxon>Echria</taxon>
    </lineage>
</organism>
<keyword evidence="2" id="KW-1133">Transmembrane helix</keyword>
<evidence type="ECO:0000313" key="3">
    <source>
        <dbReference type="EMBL" id="KAK1758478.1"/>
    </source>
</evidence>
<name>A0AAJ0BJR4_9PEZI</name>
<comment type="caution">
    <text evidence="3">The sequence shown here is derived from an EMBL/GenBank/DDBJ whole genome shotgun (WGS) entry which is preliminary data.</text>
</comment>